<dbReference type="InterPro" id="IPR026015">
    <property type="entry name" value="ATP_synth_OSCP/delta_N_sf"/>
</dbReference>
<keyword evidence="4 8" id="KW-0406">Ion transport</keyword>
<evidence type="ECO:0000256" key="6">
    <source>
        <dbReference type="ARBA" id="ARBA00023196"/>
    </source>
</evidence>
<dbReference type="Pfam" id="PF00213">
    <property type="entry name" value="OSCP"/>
    <property type="match status" value="1"/>
</dbReference>
<sequence>MSEPASISMGIAKRYASAIFDLAIEGKSLPKLESDVSALAGALADSADLRDLISSPVYTRDEQGAAITAVAQKMGLTSVMANSLALMASKRRLFVVPQLMAALRAMIAEHKGEITAEVASAKALTKAQQTELAKTLKASIGKDVNLNLTVDESLIGGLVVKVGSQMIDTSIKARLNALQNTMKEVG</sequence>
<dbReference type="PROSITE" id="PS00389">
    <property type="entry name" value="ATPASE_DELTA"/>
    <property type="match status" value="1"/>
</dbReference>
<keyword evidence="2 8" id="KW-0813">Transport</keyword>
<dbReference type="InterPro" id="IPR020781">
    <property type="entry name" value="ATPase_OSCP/d_CS"/>
</dbReference>
<organism evidence="9 10">
    <name type="scientific">Thalassobacter stenotrophicus</name>
    <dbReference type="NCBI Taxonomy" id="266809"/>
    <lineage>
        <taxon>Bacteria</taxon>
        <taxon>Pseudomonadati</taxon>
        <taxon>Pseudomonadota</taxon>
        <taxon>Alphaproteobacteria</taxon>
        <taxon>Rhodobacterales</taxon>
        <taxon>Roseobacteraceae</taxon>
        <taxon>Thalassobacter</taxon>
    </lineage>
</organism>
<evidence type="ECO:0000256" key="2">
    <source>
        <dbReference type="ARBA" id="ARBA00022448"/>
    </source>
</evidence>
<dbReference type="NCBIfam" id="TIGR01145">
    <property type="entry name" value="ATP_synt_delta"/>
    <property type="match status" value="1"/>
</dbReference>
<evidence type="ECO:0000256" key="4">
    <source>
        <dbReference type="ARBA" id="ARBA00023065"/>
    </source>
</evidence>
<comment type="similarity">
    <text evidence="8">Belongs to the ATPase delta chain family.</text>
</comment>
<evidence type="ECO:0000256" key="1">
    <source>
        <dbReference type="ARBA" id="ARBA00004370"/>
    </source>
</evidence>
<dbReference type="NCBIfam" id="NF004402">
    <property type="entry name" value="PRK05758.2-2"/>
    <property type="match status" value="1"/>
</dbReference>
<dbReference type="STRING" id="266809.PM03_07175"/>
<keyword evidence="3 8" id="KW-0375">Hydrogen ion transport</keyword>
<dbReference type="HAMAP" id="MF_01416">
    <property type="entry name" value="ATP_synth_delta_bact"/>
    <property type="match status" value="1"/>
</dbReference>
<comment type="subcellular location">
    <subcellularLocation>
        <location evidence="8">Cell membrane</location>
        <topology evidence="8">Peripheral membrane protein</topology>
    </subcellularLocation>
    <subcellularLocation>
        <location evidence="1">Membrane</location>
    </subcellularLocation>
</comment>
<dbReference type="Proteomes" id="UP000051298">
    <property type="component" value="Unassembled WGS sequence"/>
</dbReference>
<dbReference type="PANTHER" id="PTHR11910">
    <property type="entry name" value="ATP SYNTHASE DELTA CHAIN"/>
    <property type="match status" value="1"/>
</dbReference>
<dbReference type="Gene3D" id="1.10.520.20">
    <property type="entry name" value="N-terminal domain of the delta subunit of the F1F0-ATP synthase"/>
    <property type="match status" value="1"/>
</dbReference>
<name>A0A0P1EWC4_9RHOB</name>
<comment type="function">
    <text evidence="8">This protein is part of the stalk that links CF(0) to CF(1). It either transmits conformational changes from CF(0) to CF(1) or is implicated in proton conduction.</text>
</comment>
<dbReference type="RefSeq" id="WP_058122497.1">
    <property type="nucleotide sequence ID" value="NZ_CYRX01000009.1"/>
</dbReference>
<dbReference type="GO" id="GO:0045259">
    <property type="term" value="C:proton-transporting ATP synthase complex"/>
    <property type="evidence" value="ECO:0007669"/>
    <property type="project" value="UniProtKB-KW"/>
</dbReference>
<accession>A0A0P1EWC4</accession>
<keyword evidence="6 8" id="KW-0139">CF(1)</keyword>
<dbReference type="AlphaFoldDB" id="A0A0P1EWC4"/>
<comment type="function">
    <text evidence="8">F(1)F(0) ATP synthase produces ATP from ADP in the presence of a proton or sodium gradient. F-type ATPases consist of two structural domains, F(1) containing the extramembraneous catalytic core and F(0) containing the membrane proton channel, linked together by a central stalk and a peripheral stalk. During catalysis, ATP synthesis in the catalytic domain of F(1) is coupled via a rotary mechanism of the central stalk subunits to proton translocation.</text>
</comment>
<keyword evidence="5 8" id="KW-0472">Membrane</keyword>
<gene>
    <name evidence="8 9" type="primary">atpH</name>
    <name evidence="9" type="ORF">THS5294_00494</name>
</gene>
<proteinExistence type="inferred from homology"/>
<dbReference type="SUPFAM" id="SSF47928">
    <property type="entry name" value="N-terminal domain of the delta subunit of the F1F0-ATP synthase"/>
    <property type="match status" value="1"/>
</dbReference>
<evidence type="ECO:0000313" key="10">
    <source>
        <dbReference type="Proteomes" id="UP000051298"/>
    </source>
</evidence>
<evidence type="ECO:0000313" key="9">
    <source>
        <dbReference type="EMBL" id="CUH59211.1"/>
    </source>
</evidence>
<evidence type="ECO:0000256" key="7">
    <source>
        <dbReference type="ARBA" id="ARBA00023310"/>
    </source>
</evidence>
<dbReference type="PRINTS" id="PR00125">
    <property type="entry name" value="ATPASEDELTA"/>
</dbReference>
<dbReference type="eggNOG" id="COG0712">
    <property type="taxonomic scope" value="Bacteria"/>
</dbReference>
<dbReference type="NCBIfam" id="NF004406">
    <property type="entry name" value="PRK05758.3-2"/>
    <property type="match status" value="1"/>
</dbReference>
<evidence type="ECO:0000256" key="3">
    <source>
        <dbReference type="ARBA" id="ARBA00022781"/>
    </source>
</evidence>
<protein>
    <recommendedName>
        <fullName evidence="8">ATP synthase subunit delta</fullName>
    </recommendedName>
    <alternativeName>
        <fullName evidence="8">ATP synthase F(1) sector subunit delta</fullName>
    </alternativeName>
    <alternativeName>
        <fullName evidence="8">F-type ATPase subunit delta</fullName>
        <shortName evidence="8">F-ATPase subunit delta</shortName>
    </alternativeName>
</protein>
<dbReference type="GO" id="GO:0005886">
    <property type="term" value="C:plasma membrane"/>
    <property type="evidence" value="ECO:0007669"/>
    <property type="project" value="UniProtKB-SubCell"/>
</dbReference>
<evidence type="ECO:0000256" key="5">
    <source>
        <dbReference type="ARBA" id="ARBA00023136"/>
    </source>
</evidence>
<reference evidence="9 10" key="1">
    <citation type="submission" date="2015-09" db="EMBL/GenBank/DDBJ databases">
        <authorList>
            <consortium name="Swine Surveillance"/>
        </authorList>
    </citation>
    <scope>NUCLEOTIDE SEQUENCE [LARGE SCALE GENOMIC DNA]</scope>
    <source>
        <strain evidence="9 10">CECT 5294</strain>
    </source>
</reference>
<keyword evidence="7 8" id="KW-0066">ATP synthesis</keyword>
<evidence type="ECO:0000256" key="8">
    <source>
        <dbReference type="HAMAP-Rule" id="MF_01416"/>
    </source>
</evidence>
<dbReference type="GO" id="GO:0046933">
    <property type="term" value="F:proton-transporting ATP synthase activity, rotational mechanism"/>
    <property type="evidence" value="ECO:0007669"/>
    <property type="project" value="UniProtKB-UniRule"/>
</dbReference>
<dbReference type="InterPro" id="IPR000711">
    <property type="entry name" value="ATPase_OSCP/dsu"/>
</dbReference>
<keyword evidence="8" id="KW-1003">Cell membrane</keyword>
<dbReference type="EMBL" id="CYRX01000009">
    <property type="protein sequence ID" value="CUH59211.1"/>
    <property type="molecule type" value="Genomic_DNA"/>
</dbReference>